<evidence type="ECO:0000259" key="5">
    <source>
        <dbReference type="PROSITE" id="PS51503"/>
    </source>
</evidence>
<feature type="transmembrane region" description="Helical" evidence="4">
    <location>
        <begin position="55"/>
        <end position="73"/>
    </location>
</feature>
<dbReference type="Proteomes" id="UP000266693">
    <property type="component" value="Unassembled WGS sequence"/>
</dbReference>
<accession>A0A396RRW2</accession>
<dbReference type="InterPro" id="IPR007667">
    <property type="entry name" value="Hypoxia_induced_domain"/>
</dbReference>
<name>A0A396RRW2_9SPHN</name>
<feature type="transmembrane region" description="Helical" evidence="4">
    <location>
        <begin position="6"/>
        <end position="28"/>
    </location>
</feature>
<evidence type="ECO:0000256" key="3">
    <source>
        <dbReference type="ARBA" id="ARBA00023136"/>
    </source>
</evidence>
<keyword evidence="7" id="KW-1185">Reference proteome</keyword>
<reference evidence="6 7" key="1">
    <citation type="submission" date="2018-08" db="EMBL/GenBank/DDBJ databases">
        <title>The multiple taxonomic identification of Sphingomonas gilva.</title>
        <authorList>
            <person name="Zhu D."/>
            <person name="Zheng S."/>
        </authorList>
    </citation>
    <scope>NUCLEOTIDE SEQUENCE [LARGE SCALE GENOMIC DNA]</scope>
    <source>
        <strain evidence="6 7">ZDH117</strain>
    </source>
</reference>
<sequence length="75" mass="7959">MNTILVIALVLAMIATVVALVRGIIAFLRTTEADLKGVGPSQPGLRSNQMMRARIMFQALAILIVVAILALAGRT</sequence>
<evidence type="ECO:0000313" key="7">
    <source>
        <dbReference type="Proteomes" id="UP000266693"/>
    </source>
</evidence>
<dbReference type="EMBL" id="QWLV01000001">
    <property type="protein sequence ID" value="RHW19394.1"/>
    <property type="molecule type" value="Genomic_DNA"/>
</dbReference>
<comment type="caution">
    <text evidence="6">The sequence shown here is derived from an EMBL/GenBank/DDBJ whole genome shotgun (WGS) entry which is preliminary data.</text>
</comment>
<dbReference type="Pfam" id="PF04588">
    <property type="entry name" value="HIG_1_N"/>
    <property type="match status" value="1"/>
</dbReference>
<keyword evidence="1 4" id="KW-0812">Transmembrane</keyword>
<dbReference type="NCBIfam" id="NF033233">
    <property type="entry name" value="twin_helix"/>
    <property type="match status" value="1"/>
</dbReference>
<evidence type="ECO:0000256" key="4">
    <source>
        <dbReference type="SAM" id="Phobius"/>
    </source>
</evidence>
<evidence type="ECO:0000256" key="2">
    <source>
        <dbReference type="ARBA" id="ARBA00022989"/>
    </source>
</evidence>
<keyword evidence="3 4" id="KW-0472">Membrane</keyword>
<dbReference type="PROSITE" id="PS51503">
    <property type="entry name" value="HIG1"/>
    <property type="match status" value="1"/>
</dbReference>
<organism evidence="6 7">
    <name type="scientific">Sphingomonas gilva</name>
    <dbReference type="NCBI Taxonomy" id="2305907"/>
    <lineage>
        <taxon>Bacteria</taxon>
        <taxon>Pseudomonadati</taxon>
        <taxon>Pseudomonadota</taxon>
        <taxon>Alphaproteobacteria</taxon>
        <taxon>Sphingomonadales</taxon>
        <taxon>Sphingomonadaceae</taxon>
        <taxon>Sphingomonas</taxon>
    </lineage>
</organism>
<evidence type="ECO:0000256" key="1">
    <source>
        <dbReference type="ARBA" id="ARBA00022692"/>
    </source>
</evidence>
<feature type="domain" description="HIG1" evidence="5">
    <location>
        <begin position="1"/>
        <end position="75"/>
    </location>
</feature>
<dbReference type="RefSeq" id="WP_118862900.1">
    <property type="nucleotide sequence ID" value="NZ_QWLV01000001.1"/>
</dbReference>
<gene>
    <name evidence="6" type="ORF">D1610_00685</name>
</gene>
<keyword evidence="2 4" id="KW-1133">Transmembrane helix</keyword>
<protein>
    <submittedName>
        <fullName evidence="6">Twin transmembrane helix small protein</fullName>
    </submittedName>
</protein>
<evidence type="ECO:0000313" key="6">
    <source>
        <dbReference type="EMBL" id="RHW19394.1"/>
    </source>
</evidence>
<dbReference type="OrthoDB" id="7392120at2"/>
<dbReference type="AlphaFoldDB" id="A0A396RRW2"/>
<proteinExistence type="predicted"/>